<evidence type="ECO:0000256" key="4">
    <source>
        <dbReference type="ARBA" id="ARBA00022553"/>
    </source>
</evidence>
<evidence type="ECO:0000256" key="5">
    <source>
        <dbReference type="ARBA" id="ARBA00022679"/>
    </source>
</evidence>
<comment type="catalytic activity">
    <reaction evidence="1">
        <text>ATP + protein L-histidine = ADP + protein N-phospho-L-histidine.</text>
        <dbReference type="EC" id="2.7.13.3"/>
    </reaction>
</comment>
<accession>A0ABT8DCD6</accession>
<evidence type="ECO:0000256" key="9">
    <source>
        <dbReference type="ARBA" id="ARBA00023012"/>
    </source>
</evidence>
<dbReference type="InterPro" id="IPR013727">
    <property type="entry name" value="2CSK_N"/>
</dbReference>
<dbReference type="CDD" id="cd00075">
    <property type="entry name" value="HATPase"/>
    <property type="match status" value="1"/>
</dbReference>
<keyword evidence="5" id="KW-0808">Transferase</keyword>
<dbReference type="PANTHER" id="PTHR45436">
    <property type="entry name" value="SENSOR HISTIDINE KINASE YKOH"/>
    <property type="match status" value="1"/>
</dbReference>
<evidence type="ECO:0000259" key="11">
    <source>
        <dbReference type="PROSITE" id="PS50109"/>
    </source>
</evidence>
<dbReference type="Proteomes" id="UP001243846">
    <property type="component" value="Unassembled WGS sequence"/>
</dbReference>
<dbReference type="PROSITE" id="PS50109">
    <property type="entry name" value="HIS_KIN"/>
    <property type="match status" value="1"/>
</dbReference>
<keyword evidence="10" id="KW-0812">Transmembrane</keyword>
<feature type="domain" description="HAMP" evidence="12">
    <location>
        <begin position="177"/>
        <end position="229"/>
    </location>
</feature>
<keyword evidence="6" id="KW-0547">Nucleotide-binding</keyword>
<evidence type="ECO:0000256" key="1">
    <source>
        <dbReference type="ARBA" id="ARBA00000085"/>
    </source>
</evidence>
<dbReference type="InterPro" id="IPR050428">
    <property type="entry name" value="TCS_sensor_his_kinase"/>
</dbReference>
<evidence type="ECO:0000256" key="6">
    <source>
        <dbReference type="ARBA" id="ARBA00022741"/>
    </source>
</evidence>
<evidence type="ECO:0000256" key="7">
    <source>
        <dbReference type="ARBA" id="ARBA00022777"/>
    </source>
</evidence>
<feature type="transmembrane region" description="Helical" evidence="10">
    <location>
        <begin position="6"/>
        <end position="26"/>
    </location>
</feature>
<name>A0ABT8DCD6_9RHOB</name>
<comment type="subcellular location">
    <subcellularLocation>
        <location evidence="2">Membrane</location>
        <topology evidence="2">Multi-pass membrane protein</topology>
    </subcellularLocation>
</comment>
<dbReference type="InterPro" id="IPR036890">
    <property type="entry name" value="HATPase_C_sf"/>
</dbReference>
<dbReference type="EMBL" id="JAUFRC010000001">
    <property type="protein sequence ID" value="MDN3713004.1"/>
    <property type="molecule type" value="Genomic_DNA"/>
</dbReference>
<dbReference type="EC" id="2.7.13.3" evidence="3"/>
<keyword evidence="9" id="KW-0902">Two-component regulatory system</keyword>
<evidence type="ECO:0000313" key="14">
    <source>
        <dbReference type="Proteomes" id="UP001243846"/>
    </source>
</evidence>
<dbReference type="InterPro" id="IPR005467">
    <property type="entry name" value="His_kinase_dom"/>
</dbReference>
<keyword evidence="10" id="KW-0472">Membrane</keyword>
<gene>
    <name evidence="13" type="ORF">QWZ10_16875</name>
</gene>
<dbReference type="SUPFAM" id="SSF47384">
    <property type="entry name" value="Homodimeric domain of signal transducing histidine kinase"/>
    <property type="match status" value="1"/>
</dbReference>
<evidence type="ECO:0000259" key="12">
    <source>
        <dbReference type="PROSITE" id="PS50885"/>
    </source>
</evidence>
<evidence type="ECO:0000256" key="10">
    <source>
        <dbReference type="SAM" id="Phobius"/>
    </source>
</evidence>
<proteinExistence type="predicted"/>
<reference evidence="14" key="1">
    <citation type="journal article" date="2019" name="Int. J. Syst. Evol. Microbiol.">
        <title>The Global Catalogue of Microorganisms (GCM) 10K type strain sequencing project: providing services to taxonomists for standard genome sequencing and annotation.</title>
        <authorList>
            <consortium name="The Broad Institute Genomics Platform"/>
            <consortium name="The Broad Institute Genome Sequencing Center for Infectious Disease"/>
            <person name="Wu L."/>
            <person name="Ma J."/>
        </authorList>
    </citation>
    <scope>NUCLEOTIDE SEQUENCE [LARGE SCALE GENOMIC DNA]</scope>
    <source>
        <strain evidence="14">CECT 8482</strain>
    </source>
</reference>
<comment type="caution">
    <text evidence="13">The sequence shown here is derived from an EMBL/GenBank/DDBJ whole genome shotgun (WGS) entry which is preliminary data.</text>
</comment>
<dbReference type="Pfam" id="PF08521">
    <property type="entry name" value="2CSK_N"/>
    <property type="match status" value="1"/>
</dbReference>
<dbReference type="Gene3D" id="3.30.565.10">
    <property type="entry name" value="Histidine kinase-like ATPase, C-terminal domain"/>
    <property type="match status" value="1"/>
</dbReference>
<keyword evidence="8" id="KW-0067">ATP-binding</keyword>
<dbReference type="InterPro" id="IPR003661">
    <property type="entry name" value="HisK_dim/P_dom"/>
</dbReference>
<feature type="transmembrane region" description="Helical" evidence="10">
    <location>
        <begin position="153"/>
        <end position="176"/>
    </location>
</feature>
<dbReference type="InterPro" id="IPR003660">
    <property type="entry name" value="HAMP_dom"/>
</dbReference>
<dbReference type="Gene3D" id="1.10.287.130">
    <property type="match status" value="1"/>
</dbReference>
<dbReference type="PROSITE" id="PS50885">
    <property type="entry name" value="HAMP"/>
    <property type="match status" value="1"/>
</dbReference>
<evidence type="ECO:0000256" key="8">
    <source>
        <dbReference type="ARBA" id="ARBA00022840"/>
    </source>
</evidence>
<keyword evidence="10" id="KW-1133">Transmembrane helix</keyword>
<feature type="domain" description="Histidine kinase" evidence="11">
    <location>
        <begin position="237"/>
        <end position="414"/>
    </location>
</feature>
<keyword evidence="14" id="KW-1185">Reference proteome</keyword>
<keyword evidence="7 13" id="KW-0418">Kinase</keyword>
<dbReference type="SMART" id="SM00388">
    <property type="entry name" value="HisKA"/>
    <property type="match status" value="1"/>
</dbReference>
<dbReference type="InterPro" id="IPR036097">
    <property type="entry name" value="HisK_dim/P_sf"/>
</dbReference>
<dbReference type="SUPFAM" id="SSF55874">
    <property type="entry name" value="ATPase domain of HSP90 chaperone/DNA topoisomerase II/histidine kinase"/>
    <property type="match status" value="1"/>
</dbReference>
<dbReference type="PANTHER" id="PTHR45436:SF14">
    <property type="entry name" value="SENSOR PROTEIN QSEC"/>
    <property type="match status" value="1"/>
</dbReference>
<sequence>MSLRRRLALILILATGIVWVAAMVWIQTSTRARVEQALDARLAEAARMVSSLLSDRRIDLQSGEGPTAFELPHQPSGEYDQHLFCQLWSLKGDLVGQSGAAPNTPLSPGAEGFSDSEIEGEHWRVYTAVNAELGVRVMVGDRVIMRDRLVRDVVTGLAVPALVILPLLAGLIWVVVGRGLAPLTGIAGELRRRKSDDLTPIGPAPRATELRPVVTALNDLFDRVSRDRDRERSFTTYAAHELKTPLAGISAQAQIAQRASDPAMREAALAQIIGAVRRTDHVVRQLLDLASVDGGADGADCDEPLELAEVLRAVIADLSPLAEARGLQVETDLPRHPAPLSAPRFLIWVALRNPVENAILASPKGATLRFALAQVAESGQGTLWRLSIRDEGPGLTPEERQRATERFFAVARAGRVAAASAFRSRRRRWHVWAAVSRSTAVLRAGRSQSSIFP</sequence>
<evidence type="ECO:0000256" key="2">
    <source>
        <dbReference type="ARBA" id="ARBA00004141"/>
    </source>
</evidence>
<protein>
    <recommendedName>
        <fullName evidence="3">histidine kinase</fullName>
        <ecNumber evidence="3">2.7.13.3</ecNumber>
    </recommendedName>
</protein>
<dbReference type="CDD" id="cd00082">
    <property type="entry name" value="HisKA"/>
    <property type="match status" value="1"/>
</dbReference>
<keyword evidence="4" id="KW-0597">Phosphoprotein</keyword>
<dbReference type="GO" id="GO:0016301">
    <property type="term" value="F:kinase activity"/>
    <property type="evidence" value="ECO:0007669"/>
    <property type="project" value="UniProtKB-KW"/>
</dbReference>
<evidence type="ECO:0000313" key="13">
    <source>
        <dbReference type="EMBL" id="MDN3713004.1"/>
    </source>
</evidence>
<evidence type="ECO:0000256" key="3">
    <source>
        <dbReference type="ARBA" id="ARBA00012438"/>
    </source>
</evidence>
<organism evidence="13 14">
    <name type="scientific">Paracoccus cavernae</name>
    <dbReference type="NCBI Taxonomy" id="1571207"/>
    <lineage>
        <taxon>Bacteria</taxon>
        <taxon>Pseudomonadati</taxon>
        <taxon>Pseudomonadota</taxon>
        <taxon>Alphaproteobacteria</taxon>
        <taxon>Rhodobacterales</taxon>
        <taxon>Paracoccaceae</taxon>
        <taxon>Paracoccus</taxon>
    </lineage>
</organism>
<dbReference type="Pfam" id="PF00512">
    <property type="entry name" value="HisKA"/>
    <property type="match status" value="1"/>
</dbReference>